<dbReference type="EMBL" id="CP000089">
    <property type="protein sequence ID" value="AAZ46537.1"/>
    <property type="molecule type" value="Genomic_DNA"/>
</dbReference>
<dbReference type="PANTHER" id="PTHR43031">
    <property type="entry name" value="FAD-DEPENDENT OXIDOREDUCTASE"/>
    <property type="match status" value="1"/>
</dbReference>
<gene>
    <name evidence="3" type="ordered locus">Daro_1790</name>
</gene>
<dbReference type="AlphaFoldDB" id="Q47F44"/>
<protein>
    <submittedName>
        <fullName evidence="3">Rhodanese-like protein</fullName>
    </submittedName>
</protein>
<dbReference type="eggNOG" id="COG0607">
    <property type="taxonomic scope" value="Bacteria"/>
</dbReference>
<dbReference type="InterPro" id="IPR036873">
    <property type="entry name" value="Rhodanese-like_dom_sf"/>
</dbReference>
<feature type="signal peptide" evidence="1">
    <location>
        <begin position="1"/>
        <end position="23"/>
    </location>
</feature>
<sequence length="151" mass="16308">MNETTMRRLLLACLLAASQFAHAEVIDIDNAQLEKLAKSGIPVIDIRLQSEWEETGIISGSKLLTFFDEKGRHDAAGWLEKVKPIAKPNEPVIVICRTGNRTKPVSQFLSQQAGYATVYNVKNGIKGWIGAGGPVAPATQTIASCKAAKTC</sequence>
<dbReference type="STRING" id="159087.Daro_1790"/>
<dbReference type="CDD" id="cd00158">
    <property type="entry name" value="RHOD"/>
    <property type="match status" value="1"/>
</dbReference>
<dbReference type="SUPFAM" id="SSF52821">
    <property type="entry name" value="Rhodanese/Cell cycle control phosphatase"/>
    <property type="match status" value="1"/>
</dbReference>
<dbReference type="PROSITE" id="PS50206">
    <property type="entry name" value="RHODANESE_3"/>
    <property type="match status" value="1"/>
</dbReference>
<name>Q47F44_DECAR</name>
<organism evidence="3">
    <name type="scientific">Dechloromonas aromatica (strain RCB)</name>
    <dbReference type="NCBI Taxonomy" id="159087"/>
    <lineage>
        <taxon>Bacteria</taxon>
        <taxon>Pseudomonadati</taxon>
        <taxon>Pseudomonadota</taxon>
        <taxon>Betaproteobacteria</taxon>
        <taxon>Rhodocyclales</taxon>
        <taxon>Azonexaceae</taxon>
        <taxon>Dechloromonas</taxon>
    </lineage>
</organism>
<evidence type="ECO:0000256" key="1">
    <source>
        <dbReference type="SAM" id="SignalP"/>
    </source>
</evidence>
<proteinExistence type="predicted"/>
<evidence type="ECO:0000259" key="2">
    <source>
        <dbReference type="PROSITE" id="PS50206"/>
    </source>
</evidence>
<evidence type="ECO:0000313" key="3">
    <source>
        <dbReference type="EMBL" id="AAZ46537.1"/>
    </source>
</evidence>
<keyword evidence="1" id="KW-0732">Signal</keyword>
<dbReference type="InterPro" id="IPR050229">
    <property type="entry name" value="GlpE_sulfurtransferase"/>
</dbReference>
<accession>Q47F44</accession>
<feature type="chain" id="PRO_5004233506" evidence="1">
    <location>
        <begin position="24"/>
        <end position="151"/>
    </location>
</feature>
<dbReference type="SMART" id="SM00450">
    <property type="entry name" value="RHOD"/>
    <property type="match status" value="1"/>
</dbReference>
<dbReference type="Gene3D" id="3.40.250.10">
    <property type="entry name" value="Rhodanese-like domain"/>
    <property type="match status" value="1"/>
</dbReference>
<dbReference type="HOGENOM" id="CLU_089574_10_2_4"/>
<dbReference type="PANTHER" id="PTHR43031:SF1">
    <property type="entry name" value="PYRIDINE NUCLEOTIDE-DISULPHIDE OXIDOREDUCTASE"/>
    <property type="match status" value="1"/>
</dbReference>
<feature type="domain" description="Rhodanese" evidence="2">
    <location>
        <begin position="37"/>
        <end position="137"/>
    </location>
</feature>
<dbReference type="Pfam" id="PF00581">
    <property type="entry name" value="Rhodanese"/>
    <property type="match status" value="1"/>
</dbReference>
<dbReference type="KEGG" id="dar:Daro_1790"/>
<dbReference type="InterPro" id="IPR001763">
    <property type="entry name" value="Rhodanese-like_dom"/>
</dbReference>
<reference evidence="3" key="1">
    <citation type="submission" date="2005-08" db="EMBL/GenBank/DDBJ databases">
        <title>Complete sequence of Dechloromonas aromatica RCB.</title>
        <authorList>
            <person name="Salinero K.K."/>
            <person name="Copeland A."/>
            <person name="Lucas S."/>
            <person name="Lapidus A."/>
            <person name="Barry K."/>
            <person name="Detter J.C."/>
            <person name="Glavina T."/>
            <person name="Hammon N."/>
            <person name="Israni S."/>
            <person name="Pitluck S."/>
            <person name="Di Bartolo G."/>
            <person name="Trong S."/>
            <person name="Schmutz J."/>
            <person name="Larimer F."/>
            <person name="Land M."/>
            <person name="Ivanova N."/>
            <person name="Richardson P."/>
        </authorList>
    </citation>
    <scope>NUCLEOTIDE SEQUENCE</scope>
    <source>
        <strain evidence="3">RCB</strain>
    </source>
</reference>